<dbReference type="GO" id="GO:0005829">
    <property type="term" value="C:cytosol"/>
    <property type="evidence" value="ECO:0007669"/>
    <property type="project" value="TreeGrafter"/>
</dbReference>
<evidence type="ECO:0000259" key="12">
    <source>
        <dbReference type="Pfam" id="PF00349"/>
    </source>
</evidence>
<evidence type="ECO:0000256" key="3">
    <source>
        <dbReference type="ARBA" id="ARBA00009225"/>
    </source>
</evidence>
<dbReference type="GO" id="GO:0006013">
    <property type="term" value="P:mannose metabolic process"/>
    <property type="evidence" value="ECO:0007669"/>
    <property type="project" value="TreeGrafter"/>
</dbReference>
<keyword evidence="6 11" id="KW-0418">Kinase</keyword>
<keyword evidence="15" id="KW-1185">Reference proteome</keyword>
<accession>A0AAV5QTM5</accession>
<protein>
    <recommendedName>
        <fullName evidence="11">Phosphotransferase</fullName>
        <ecNumber evidence="11">2.7.1.-</ecNumber>
    </recommendedName>
</protein>
<dbReference type="Gene3D" id="1.10.287.1250">
    <property type="match status" value="1"/>
</dbReference>
<evidence type="ECO:0000256" key="2">
    <source>
        <dbReference type="ARBA" id="ARBA00005028"/>
    </source>
</evidence>
<reference evidence="14 15" key="1">
    <citation type="journal article" date="2023" name="Elife">
        <title>Identification of key yeast species and microbe-microbe interactions impacting larval growth of Drosophila in the wild.</title>
        <authorList>
            <person name="Mure A."/>
            <person name="Sugiura Y."/>
            <person name="Maeda R."/>
            <person name="Honda K."/>
            <person name="Sakurai N."/>
            <person name="Takahashi Y."/>
            <person name="Watada M."/>
            <person name="Katoh T."/>
            <person name="Gotoh A."/>
            <person name="Gotoh Y."/>
            <person name="Taniguchi I."/>
            <person name="Nakamura K."/>
            <person name="Hayashi T."/>
            <person name="Katayama T."/>
            <person name="Uemura T."/>
            <person name="Hattori Y."/>
        </authorList>
    </citation>
    <scope>NUCLEOTIDE SEQUENCE [LARGE SCALE GENOMIC DNA]</scope>
    <source>
        <strain evidence="14 15">SC-9</strain>
    </source>
</reference>
<dbReference type="GO" id="GO:0004340">
    <property type="term" value="F:glucokinase activity"/>
    <property type="evidence" value="ECO:0007669"/>
    <property type="project" value="TreeGrafter"/>
</dbReference>
<dbReference type="GO" id="GO:0001678">
    <property type="term" value="P:intracellular glucose homeostasis"/>
    <property type="evidence" value="ECO:0007669"/>
    <property type="project" value="InterPro"/>
</dbReference>
<dbReference type="GeneID" id="90075834"/>
<dbReference type="Proteomes" id="UP001360560">
    <property type="component" value="Unassembled WGS sequence"/>
</dbReference>
<evidence type="ECO:0000256" key="10">
    <source>
        <dbReference type="ARBA" id="ARBA00047905"/>
    </source>
</evidence>
<dbReference type="GO" id="GO:0008865">
    <property type="term" value="F:fructokinase activity"/>
    <property type="evidence" value="ECO:0007669"/>
    <property type="project" value="TreeGrafter"/>
</dbReference>
<dbReference type="PROSITE" id="PS51748">
    <property type="entry name" value="HEXOKINASE_2"/>
    <property type="match status" value="1"/>
</dbReference>
<dbReference type="PANTHER" id="PTHR19443">
    <property type="entry name" value="HEXOKINASE"/>
    <property type="match status" value="1"/>
</dbReference>
<feature type="domain" description="Hexokinase N-terminal" evidence="12">
    <location>
        <begin position="27"/>
        <end position="220"/>
    </location>
</feature>
<dbReference type="FunFam" id="3.40.367.20:FF:000004">
    <property type="entry name" value="Phosphotransferase"/>
    <property type="match status" value="1"/>
</dbReference>
<dbReference type="GO" id="GO:0006006">
    <property type="term" value="P:glucose metabolic process"/>
    <property type="evidence" value="ECO:0007669"/>
    <property type="project" value="TreeGrafter"/>
</dbReference>
<dbReference type="PRINTS" id="PR00475">
    <property type="entry name" value="HEXOKINASE"/>
</dbReference>
<dbReference type="RefSeq" id="XP_064854855.1">
    <property type="nucleotide sequence ID" value="XM_064998783.1"/>
</dbReference>
<evidence type="ECO:0000313" key="14">
    <source>
        <dbReference type="EMBL" id="GMM37859.1"/>
    </source>
</evidence>
<feature type="domain" description="Hexokinase C-terminal" evidence="13">
    <location>
        <begin position="226"/>
        <end position="468"/>
    </location>
</feature>
<keyword evidence="7 11" id="KW-0067">ATP-binding</keyword>
<dbReference type="GO" id="GO:0005536">
    <property type="term" value="F:D-glucose binding"/>
    <property type="evidence" value="ECO:0007669"/>
    <property type="project" value="InterPro"/>
</dbReference>
<organism evidence="14 15">
    <name type="scientific">Saccharomycopsis crataegensis</name>
    <dbReference type="NCBI Taxonomy" id="43959"/>
    <lineage>
        <taxon>Eukaryota</taxon>
        <taxon>Fungi</taxon>
        <taxon>Dikarya</taxon>
        <taxon>Ascomycota</taxon>
        <taxon>Saccharomycotina</taxon>
        <taxon>Saccharomycetes</taxon>
        <taxon>Saccharomycopsidaceae</taxon>
        <taxon>Saccharomycopsis</taxon>
    </lineage>
</organism>
<comment type="catalytic activity">
    <reaction evidence="9">
        <text>a D-hexose + ATP = a D-hexose 6-phosphate + ADP + H(+)</text>
        <dbReference type="Rhea" id="RHEA:22740"/>
        <dbReference type="ChEBI" id="CHEBI:4194"/>
        <dbReference type="ChEBI" id="CHEBI:15378"/>
        <dbReference type="ChEBI" id="CHEBI:30616"/>
        <dbReference type="ChEBI" id="CHEBI:229467"/>
        <dbReference type="ChEBI" id="CHEBI:456216"/>
        <dbReference type="EC" id="2.7.1.1"/>
    </reaction>
    <physiologicalReaction direction="left-to-right" evidence="9">
        <dbReference type="Rhea" id="RHEA:22741"/>
    </physiologicalReaction>
</comment>
<evidence type="ECO:0000256" key="4">
    <source>
        <dbReference type="ARBA" id="ARBA00022679"/>
    </source>
</evidence>
<name>A0AAV5QTM5_9ASCO</name>
<dbReference type="SUPFAM" id="SSF53067">
    <property type="entry name" value="Actin-like ATPase domain"/>
    <property type="match status" value="2"/>
</dbReference>
<dbReference type="Pfam" id="PF03727">
    <property type="entry name" value="Hexokinase_2"/>
    <property type="match status" value="1"/>
</dbReference>
<dbReference type="AlphaFoldDB" id="A0AAV5QTM5"/>
<dbReference type="GO" id="GO:0005524">
    <property type="term" value="F:ATP binding"/>
    <property type="evidence" value="ECO:0007669"/>
    <property type="project" value="UniProtKB-UniRule"/>
</dbReference>
<proteinExistence type="inferred from homology"/>
<evidence type="ECO:0000256" key="1">
    <source>
        <dbReference type="ARBA" id="ARBA00004888"/>
    </source>
</evidence>
<dbReference type="FunFam" id="3.30.420.40:FF:000092">
    <property type="entry name" value="Phosphotransferase"/>
    <property type="match status" value="1"/>
</dbReference>
<sequence length="483" mass="53496">MVHLGPKKPPTRKGSLIDVPESLKEKVDQLHTLFWVTPEKLKSITTHFVSELEKGLSKAGGNIPMIPGWVFEYPTGKEKGDYLAIDLGGTNLRVCLIKLGGDRTFDTIQSKFALPKDIRTTESENLWDFIAVSLRDFLHEEFPEGSVHKLPLGFTFSYPATQTALNHGVLQRWTKGYDIKGVEGHDVVPMLQKALDKYDLPIEVTALINDTTGTLVASAYTDPETQMGLIFGTGCNGAYFEKVNRIPKLEGKLCDDVDLEGLMAINCEYGAFDNEHKVLPRTKYDVIIDEESPRPGQQAFEKMISGYYLGEVMRLVLLDLYADGFIFKNQDISKLNEAYILDTSFPAKIEEDPFENLSDTNELIQTLLGIKTTKPERHLIRKLAEFVGERSSRLSVCGIAALAKKRGLTECHAAADGSVYNKYPNFKERAANALNDIFDWNLPADKHPIKIVAAEDGSGAGAAIIAALAENRLAKGLSLGERS</sequence>
<dbReference type="Pfam" id="PF00349">
    <property type="entry name" value="Hexokinase_1"/>
    <property type="match status" value="1"/>
</dbReference>
<evidence type="ECO:0000256" key="5">
    <source>
        <dbReference type="ARBA" id="ARBA00022741"/>
    </source>
</evidence>
<comment type="similarity">
    <text evidence="3 11">Belongs to the hexokinase family.</text>
</comment>
<keyword evidence="4 11" id="KW-0808">Transferase</keyword>
<keyword evidence="8 11" id="KW-0324">Glycolysis</keyword>
<comment type="pathway">
    <text evidence="2">Carbohydrate metabolism; hexose metabolism.</text>
</comment>
<dbReference type="InterPro" id="IPR022672">
    <property type="entry name" value="Hexokinase_N"/>
</dbReference>
<evidence type="ECO:0000256" key="7">
    <source>
        <dbReference type="ARBA" id="ARBA00022840"/>
    </source>
</evidence>
<evidence type="ECO:0000259" key="13">
    <source>
        <dbReference type="Pfam" id="PF03727"/>
    </source>
</evidence>
<dbReference type="GO" id="GO:0005739">
    <property type="term" value="C:mitochondrion"/>
    <property type="evidence" value="ECO:0007669"/>
    <property type="project" value="TreeGrafter"/>
</dbReference>
<dbReference type="GO" id="GO:0019158">
    <property type="term" value="F:mannokinase activity"/>
    <property type="evidence" value="ECO:0007669"/>
    <property type="project" value="TreeGrafter"/>
</dbReference>
<evidence type="ECO:0000256" key="8">
    <source>
        <dbReference type="ARBA" id="ARBA00023152"/>
    </source>
</evidence>
<dbReference type="InterPro" id="IPR043129">
    <property type="entry name" value="ATPase_NBD"/>
</dbReference>
<evidence type="ECO:0000256" key="11">
    <source>
        <dbReference type="RuleBase" id="RU362007"/>
    </source>
</evidence>
<comment type="pathway">
    <text evidence="1">Carbohydrate degradation; glycolysis; D-glyceraldehyde 3-phosphate and glycerone phosphate from D-glucose: step 1/4.</text>
</comment>
<keyword evidence="5 11" id="KW-0547">Nucleotide-binding</keyword>
<dbReference type="InterPro" id="IPR022673">
    <property type="entry name" value="Hexokinase_C"/>
</dbReference>
<dbReference type="EMBL" id="BTFZ01000012">
    <property type="protein sequence ID" value="GMM37859.1"/>
    <property type="molecule type" value="Genomic_DNA"/>
</dbReference>
<evidence type="ECO:0000313" key="15">
    <source>
        <dbReference type="Proteomes" id="UP001360560"/>
    </source>
</evidence>
<dbReference type="InterPro" id="IPR001312">
    <property type="entry name" value="Hexokinase"/>
</dbReference>
<gene>
    <name evidence="14" type="ORF">DASC09_051840</name>
</gene>
<evidence type="ECO:0000256" key="6">
    <source>
        <dbReference type="ARBA" id="ARBA00022777"/>
    </source>
</evidence>
<dbReference type="Gene3D" id="3.30.420.40">
    <property type="match status" value="1"/>
</dbReference>
<dbReference type="EC" id="2.7.1.-" evidence="11"/>
<dbReference type="Gene3D" id="3.40.367.20">
    <property type="match status" value="1"/>
</dbReference>
<comment type="caution">
    <text evidence="14">The sequence shown here is derived from an EMBL/GenBank/DDBJ whole genome shotgun (WGS) entry which is preliminary data.</text>
</comment>
<dbReference type="PANTHER" id="PTHR19443:SF16">
    <property type="entry name" value="HEXOKINASE TYPE 1-RELATED"/>
    <property type="match status" value="1"/>
</dbReference>
<dbReference type="GO" id="GO:0006096">
    <property type="term" value="P:glycolytic process"/>
    <property type="evidence" value="ECO:0007669"/>
    <property type="project" value="UniProtKB-KW"/>
</dbReference>
<evidence type="ECO:0000256" key="9">
    <source>
        <dbReference type="ARBA" id="ARBA00044613"/>
    </source>
</evidence>
<comment type="catalytic activity">
    <reaction evidence="10">
        <text>D-fructose + ATP = D-fructose 6-phosphate + ADP + H(+)</text>
        <dbReference type="Rhea" id="RHEA:16125"/>
        <dbReference type="ChEBI" id="CHEBI:15378"/>
        <dbReference type="ChEBI" id="CHEBI:30616"/>
        <dbReference type="ChEBI" id="CHEBI:37721"/>
        <dbReference type="ChEBI" id="CHEBI:61527"/>
        <dbReference type="ChEBI" id="CHEBI:456216"/>
        <dbReference type="EC" id="2.7.1.1"/>
    </reaction>
    <physiologicalReaction direction="left-to-right" evidence="10">
        <dbReference type="Rhea" id="RHEA:16126"/>
    </physiologicalReaction>
</comment>